<accession>A0AC61S467</accession>
<sequence>MNIYGKVTLLAFCSAIAGSMATVVAVNTIGGADISSSSQAAVAPSAKGSLFTVGNSVTPPTDFTHAAESTINGVVSIKSYVTPRGYNMGGQQFNDPLFDFFFGTPRRQMPRQQQPKSEQQQGLGSGVIISKDGYIVTNNHVIDGAERLEVALNDNSIYNAKVIGTDPTTDVALLKIEADNLPVIPMGDSDALKVGEWVLAVGNPFGFTSTVTTGIVSAKARSMGAAQSGNPMSIESYIQTDAAVNPGNSGGALVNINGELVGINTAIYSQTGNYVGYSFAIPTSIVTKVVTDIKQYGTVQRAMLGVSYIELTPQLAQEKGITAVNDGILVEDVVDRSAAMEAGIKVGDVIIAINGAKTHNRAQMLGEMSKYRPGDVVNVKFIRDNKEKVAKVTLRNTQGSTKMTKADDFTALGCAFKPLTKEQQRQYMVNAGVQVVGLKDGKFKEAGIKENFIILDINGSRIKSQDDVERIYDAIMKSNDPDKVMFLTGLYPTGKKVYYAVPLSE</sequence>
<comment type="caution">
    <text evidence="1">The sequence shown here is derived from an EMBL/GenBank/DDBJ whole genome shotgun (WGS) entry which is preliminary data.</text>
</comment>
<reference evidence="1" key="1">
    <citation type="submission" date="2019-04" db="EMBL/GenBank/DDBJ databases">
        <title>Microbes associate with the intestines of laboratory mice.</title>
        <authorList>
            <person name="Navarre W."/>
            <person name="Wong E."/>
            <person name="Huang K.C."/>
            <person name="Tropini C."/>
            <person name="Ng K."/>
            <person name="Yu B."/>
        </authorList>
    </citation>
    <scope>NUCLEOTIDE SEQUENCE</scope>
    <source>
        <strain evidence="1">NM86_A22</strain>
    </source>
</reference>
<dbReference type="EMBL" id="SSTG01000121">
    <property type="protein sequence ID" value="THG45723.1"/>
    <property type="molecule type" value="Genomic_DNA"/>
</dbReference>
<name>A0AC61S467_9BACT</name>
<protein>
    <submittedName>
        <fullName evidence="1">Do family serine endopeptidase</fullName>
    </submittedName>
</protein>
<keyword evidence="2" id="KW-1185">Reference proteome</keyword>
<proteinExistence type="predicted"/>
<dbReference type="Proteomes" id="UP000305401">
    <property type="component" value="Unassembled WGS sequence"/>
</dbReference>
<evidence type="ECO:0000313" key="2">
    <source>
        <dbReference type="Proteomes" id="UP000305401"/>
    </source>
</evidence>
<organism evidence="1 2">
    <name type="scientific">Muribaculum caecicola</name>
    <dbReference type="NCBI Taxonomy" id="3038144"/>
    <lineage>
        <taxon>Bacteria</taxon>
        <taxon>Pseudomonadati</taxon>
        <taxon>Bacteroidota</taxon>
        <taxon>Bacteroidia</taxon>
        <taxon>Bacteroidales</taxon>
        <taxon>Muribaculaceae</taxon>
        <taxon>Muribaculum</taxon>
    </lineage>
</organism>
<gene>
    <name evidence="1" type="ORF">E5990_08670</name>
</gene>
<evidence type="ECO:0000313" key="1">
    <source>
        <dbReference type="EMBL" id="THG45723.1"/>
    </source>
</evidence>